<feature type="signal peptide" evidence="1">
    <location>
        <begin position="1"/>
        <end position="23"/>
    </location>
</feature>
<proteinExistence type="predicted"/>
<keyword evidence="4" id="KW-1185">Reference proteome</keyword>
<evidence type="ECO:0000256" key="1">
    <source>
        <dbReference type="SAM" id="SignalP"/>
    </source>
</evidence>
<organism evidence="3 4">
    <name type="scientific">Solimonas marina</name>
    <dbReference type="NCBI Taxonomy" id="2714601"/>
    <lineage>
        <taxon>Bacteria</taxon>
        <taxon>Pseudomonadati</taxon>
        <taxon>Pseudomonadota</taxon>
        <taxon>Gammaproteobacteria</taxon>
        <taxon>Nevskiales</taxon>
        <taxon>Nevskiaceae</taxon>
        <taxon>Solimonas</taxon>
    </lineage>
</organism>
<dbReference type="Proteomes" id="UP000653472">
    <property type="component" value="Unassembled WGS sequence"/>
</dbReference>
<feature type="domain" description="SnoaL-like" evidence="2">
    <location>
        <begin position="36"/>
        <end position="150"/>
    </location>
</feature>
<keyword evidence="1" id="KW-0732">Signal</keyword>
<dbReference type="InterPro" id="IPR037401">
    <property type="entry name" value="SnoaL-like"/>
</dbReference>
<comment type="caution">
    <text evidence="3">The sequence shown here is derived from an EMBL/GenBank/DDBJ whole genome shotgun (WGS) entry which is preliminary data.</text>
</comment>
<evidence type="ECO:0000313" key="3">
    <source>
        <dbReference type="EMBL" id="NKF21608.1"/>
    </source>
</evidence>
<dbReference type="RefSeq" id="WP_168146858.1">
    <property type="nucleotide sequence ID" value="NZ_JAAVXB010000002.1"/>
</dbReference>
<reference evidence="3" key="1">
    <citation type="submission" date="2020-03" db="EMBL/GenBank/DDBJ databases">
        <title>Solimonas marina sp. nov., isolated from deep seawater of the Pacific Ocean.</title>
        <authorList>
            <person name="Liu X."/>
            <person name="Lai Q."/>
            <person name="Sun F."/>
            <person name="Gai Y."/>
            <person name="Li G."/>
            <person name="Shao Z."/>
        </authorList>
    </citation>
    <scope>NUCLEOTIDE SEQUENCE</scope>
    <source>
        <strain evidence="3">C16B3</strain>
    </source>
</reference>
<evidence type="ECO:0000313" key="4">
    <source>
        <dbReference type="Proteomes" id="UP000653472"/>
    </source>
</evidence>
<dbReference type="InterPro" id="IPR032710">
    <property type="entry name" value="NTF2-like_dom_sf"/>
</dbReference>
<protein>
    <submittedName>
        <fullName evidence="3">Nuclear transport factor 2 family protein</fullName>
    </submittedName>
</protein>
<feature type="chain" id="PRO_5037570333" evidence="1">
    <location>
        <begin position="24"/>
        <end position="157"/>
    </location>
</feature>
<accession>A0A970B5D9</accession>
<evidence type="ECO:0000259" key="2">
    <source>
        <dbReference type="Pfam" id="PF13474"/>
    </source>
</evidence>
<dbReference type="EMBL" id="JAAVXB010000002">
    <property type="protein sequence ID" value="NKF21608.1"/>
    <property type="molecule type" value="Genomic_DNA"/>
</dbReference>
<sequence>MKRGWMRSALLWSAALISGPAVAAGAPSADAQAAAAVVTAFHASLASQNRQAVLDTLAPDVAIFEQGYTESSRDVYGGGHLDSDLEFAKTTTYTLGHREAYADGNTAWVISQGRTTGSFADHKVDIDNTETMVLQRRDGQWKIVHIHWSAHPRGSDE</sequence>
<gene>
    <name evidence="3" type="ORF">G7Y82_04710</name>
</gene>
<dbReference type="Gene3D" id="3.10.450.50">
    <property type="match status" value="1"/>
</dbReference>
<dbReference type="AlphaFoldDB" id="A0A970B5D9"/>
<dbReference type="SUPFAM" id="SSF54427">
    <property type="entry name" value="NTF2-like"/>
    <property type="match status" value="1"/>
</dbReference>
<name>A0A970B5D9_9GAMM</name>
<dbReference type="Pfam" id="PF13474">
    <property type="entry name" value="SnoaL_3"/>
    <property type="match status" value="1"/>
</dbReference>